<feature type="compositionally biased region" description="Low complexity" evidence="1">
    <location>
        <begin position="265"/>
        <end position="274"/>
    </location>
</feature>
<sequence length="305" mass="33563">MIAWRDWVERLLRGRWPWNQPTGMPDPGLYPPEPPDPPLGPDLVDLARSLDWAAPGLKAALRGAPWSEAPPAFAALCARARTSRRIRDACAEHRREPESLLLGALLMIRSGRVPPDGHFWRPVRVFAALGLDWAAYACDAREPEPEPLGDLLLALAPRLDWEDPVLRRGLVDSVWTPPPELRALVDRVRDHAGQMEMALYETGVSLPAHTLVLGCLALLRAQQDHEVDALHCTAAGGRVRDFPACVQTAMFMAFDLVWPLPTGAPATPRPAAMPDNAAQQPMAARPDRSRASDLPEIPPLSRPEP</sequence>
<dbReference type="AlphaFoldDB" id="A0A0J6SQC7"/>
<evidence type="ECO:0000256" key="1">
    <source>
        <dbReference type="SAM" id="MobiDB-lite"/>
    </source>
</evidence>
<organism evidence="2 3">
    <name type="scientific">Methylobacterium aquaticum</name>
    <dbReference type="NCBI Taxonomy" id="270351"/>
    <lineage>
        <taxon>Bacteria</taxon>
        <taxon>Pseudomonadati</taxon>
        <taxon>Pseudomonadota</taxon>
        <taxon>Alphaproteobacteria</taxon>
        <taxon>Hyphomicrobiales</taxon>
        <taxon>Methylobacteriaceae</taxon>
        <taxon>Methylobacterium</taxon>
    </lineage>
</organism>
<dbReference type="PATRIC" id="fig|270351.6.peg.7325"/>
<proteinExistence type="predicted"/>
<dbReference type="OrthoDB" id="8025616at2"/>
<name>A0A0J6SQC7_9HYPH</name>
<dbReference type="Proteomes" id="UP000035929">
    <property type="component" value="Unassembled WGS sequence"/>
</dbReference>
<dbReference type="EMBL" id="LABX01000086">
    <property type="protein sequence ID" value="KMO35553.1"/>
    <property type="molecule type" value="Genomic_DNA"/>
</dbReference>
<evidence type="ECO:0000313" key="3">
    <source>
        <dbReference type="Proteomes" id="UP000035929"/>
    </source>
</evidence>
<evidence type="ECO:0000313" key="2">
    <source>
        <dbReference type="EMBL" id="KMO35553.1"/>
    </source>
</evidence>
<reference evidence="2 3" key="1">
    <citation type="submission" date="2015-03" db="EMBL/GenBank/DDBJ databases">
        <title>Genome sequencing of Methylobacterium aquaticum DSM16371 type strain.</title>
        <authorList>
            <person name="Chaudhry V."/>
            <person name="Patil P.B."/>
        </authorList>
    </citation>
    <scope>NUCLEOTIDE SEQUENCE [LARGE SCALE GENOMIC DNA]</scope>
    <source>
        <strain evidence="2 3">DSM 16371</strain>
    </source>
</reference>
<dbReference type="RefSeq" id="WP_048463988.1">
    <property type="nucleotide sequence ID" value="NZ_LABX01000086.1"/>
</dbReference>
<feature type="region of interest" description="Disordered" evidence="1">
    <location>
        <begin position="265"/>
        <end position="305"/>
    </location>
</feature>
<accession>A0A0J6SQC7</accession>
<protein>
    <submittedName>
        <fullName evidence="2">Uncharacterized protein</fullName>
    </submittedName>
</protein>
<comment type="caution">
    <text evidence="2">The sequence shown here is derived from an EMBL/GenBank/DDBJ whole genome shotgun (WGS) entry which is preliminary data.</text>
</comment>
<feature type="compositionally biased region" description="Pro residues" evidence="1">
    <location>
        <begin position="296"/>
        <end position="305"/>
    </location>
</feature>
<gene>
    <name evidence="2" type="ORF">VP06_11950</name>
</gene>